<dbReference type="InterPro" id="IPR027396">
    <property type="entry name" value="DsrEFH-like"/>
</dbReference>
<proteinExistence type="predicted"/>
<organism evidence="1">
    <name type="scientific">Thermodesulfatator atlanticus</name>
    <dbReference type="NCBI Taxonomy" id="501497"/>
    <lineage>
        <taxon>Bacteria</taxon>
        <taxon>Pseudomonadati</taxon>
        <taxon>Thermodesulfobacteriota</taxon>
        <taxon>Thermodesulfobacteria</taxon>
        <taxon>Thermodesulfobacteriales</taxon>
        <taxon>Thermodesulfatatoraceae</taxon>
        <taxon>Thermodesulfatator</taxon>
    </lineage>
</organism>
<evidence type="ECO:0000313" key="1">
    <source>
        <dbReference type="EMBL" id="HHI96450.1"/>
    </source>
</evidence>
<gene>
    <name evidence="1" type="ORF">ENJ96_01200</name>
</gene>
<name>A0A7V5U1U7_9BACT</name>
<comment type="caution">
    <text evidence="1">The sequence shown here is derived from an EMBL/GenBank/DDBJ whole genome shotgun (WGS) entry which is preliminary data.</text>
</comment>
<dbReference type="AlphaFoldDB" id="A0A7V5U1U7"/>
<sequence>MSKVILVAFRGEAMCFVHVLLNVLDMTEKGIEARLILEGEATKLLPQLEDKTFFLHHLWEKVRQQDLVEGVCRACATKMGTVEVAEKSGLKLLADMQGHPSLGRYFKEGWQVLVF</sequence>
<accession>A0A7V5U1U7</accession>
<reference evidence="1" key="1">
    <citation type="journal article" date="2020" name="mSystems">
        <title>Genome- and Community-Level Interaction Insights into Carbon Utilization and Element Cycling Functions of Hydrothermarchaeota in Hydrothermal Sediment.</title>
        <authorList>
            <person name="Zhou Z."/>
            <person name="Liu Y."/>
            <person name="Xu W."/>
            <person name="Pan J."/>
            <person name="Luo Z.H."/>
            <person name="Li M."/>
        </authorList>
    </citation>
    <scope>NUCLEOTIDE SEQUENCE [LARGE SCALE GENOMIC DNA]</scope>
    <source>
        <strain evidence="1">HyVt-533</strain>
    </source>
</reference>
<dbReference type="SUPFAM" id="SSF75169">
    <property type="entry name" value="DsrEFH-like"/>
    <property type="match status" value="1"/>
</dbReference>
<dbReference type="EMBL" id="DROK01000037">
    <property type="protein sequence ID" value="HHI96450.1"/>
    <property type="molecule type" value="Genomic_DNA"/>
</dbReference>
<dbReference type="Proteomes" id="UP000886101">
    <property type="component" value="Unassembled WGS sequence"/>
</dbReference>
<protein>
    <submittedName>
        <fullName evidence="1">Cytoplasmic protein</fullName>
    </submittedName>
</protein>